<dbReference type="Proteomes" id="UP000181976">
    <property type="component" value="Unassembled WGS sequence"/>
</dbReference>
<keyword evidence="1" id="KW-1133">Transmembrane helix</keyword>
<keyword evidence="1" id="KW-0472">Membrane</keyword>
<dbReference type="InParanoid" id="A0A1I1XRI9"/>
<dbReference type="STRING" id="385682.SAMN05444380_106113"/>
<gene>
    <name evidence="3" type="ORF">SAMN05444380_106113</name>
</gene>
<dbReference type="InterPro" id="IPR000415">
    <property type="entry name" value="Nitroreductase-like"/>
</dbReference>
<feature type="transmembrane region" description="Helical" evidence="1">
    <location>
        <begin position="27"/>
        <end position="45"/>
    </location>
</feature>
<evidence type="ECO:0000259" key="2">
    <source>
        <dbReference type="Pfam" id="PF00881"/>
    </source>
</evidence>
<dbReference type="Pfam" id="PF00881">
    <property type="entry name" value="Nitroreductase"/>
    <property type="match status" value="1"/>
</dbReference>
<dbReference type="CDD" id="cd02142">
    <property type="entry name" value="McbC_SagB-like_oxidoreductase"/>
    <property type="match status" value="1"/>
</dbReference>
<dbReference type="SUPFAM" id="SSF55469">
    <property type="entry name" value="FMN-dependent nitroreductase-like"/>
    <property type="match status" value="1"/>
</dbReference>
<organism evidence="3 4">
    <name type="scientific">Thermophagus xiamenensis</name>
    <dbReference type="NCBI Taxonomy" id="385682"/>
    <lineage>
        <taxon>Bacteria</taxon>
        <taxon>Pseudomonadati</taxon>
        <taxon>Bacteroidota</taxon>
        <taxon>Bacteroidia</taxon>
        <taxon>Marinilabiliales</taxon>
        <taxon>Marinilabiliaceae</taxon>
        <taxon>Thermophagus</taxon>
    </lineage>
</organism>
<reference evidence="3 4" key="1">
    <citation type="submission" date="2016-10" db="EMBL/GenBank/DDBJ databases">
        <authorList>
            <person name="de Groot N.N."/>
        </authorList>
    </citation>
    <scope>NUCLEOTIDE SEQUENCE [LARGE SCALE GENOMIC DNA]</scope>
    <source>
        <strain evidence="3 4">DSM 19012</strain>
    </source>
</reference>
<keyword evidence="1" id="KW-0812">Transmembrane</keyword>
<dbReference type="EMBL" id="FONA01000006">
    <property type="protein sequence ID" value="SFE09228.1"/>
    <property type="molecule type" value="Genomic_DNA"/>
</dbReference>
<dbReference type="InterPro" id="IPR052544">
    <property type="entry name" value="Bacteriocin_Proc_Enz"/>
</dbReference>
<evidence type="ECO:0000313" key="4">
    <source>
        <dbReference type="Proteomes" id="UP000181976"/>
    </source>
</evidence>
<dbReference type="GO" id="GO:0016491">
    <property type="term" value="F:oxidoreductase activity"/>
    <property type="evidence" value="ECO:0007669"/>
    <property type="project" value="InterPro"/>
</dbReference>
<name>A0A1I1XRI9_9BACT</name>
<dbReference type="RefSeq" id="WP_010527359.1">
    <property type="nucleotide sequence ID" value="NZ_AFSL01000041.1"/>
</dbReference>
<protein>
    <submittedName>
        <fullName evidence="3">SagB-type dehydrogenase domain-containing protein</fullName>
    </submittedName>
</protein>
<feature type="domain" description="Nitroreductase" evidence="2">
    <location>
        <begin position="69"/>
        <end position="239"/>
    </location>
</feature>
<keyword evidence="4" id="KW-1185">Reference proteome</keyword>
<evidence type="ECO:0000256" key="1">
    <source>
        <dbReference type="SAM" id="Phobius"/>
    </source>
</evidence>
<dbReference type="Gene3D" id="3.40.109.10">
    <property type="entry name" value="NADH Oxidase"/>
    <property type="match status" value="1"/>
</dbReference>
<dbReference type="PANTHER" id="PTHR43745:SF2">
    <property type="entry name" value="NITROREDUCTASE MJ1384-RELATED"/>
    <property type="match status" value="1"/>
</dbReference>
<dbReference type="PANTHER" id="PTHR43745">
    <property type="entry name" value="NITROREDUCTASE MJ1384-RELATED"/>
    <property type="match status" value="1"/>
</dbReference>
<dbReference type="InterPro" id="IPR029479">
    <property type="entry name" value="Nitroreductase"/>
</dbReference>
<sequence length="241" mass="27123">MKRRNLNLKSLFFNNHSQKSKDVHDRFSGMFATFMLIFVSTFFGAKAQTSIELPAPDKKGGMPLMQALNQRHSSRNFSSKEVTLQQLSNLCWAAWGFNRPEDGKRTAPSSMNKQEIELYVVLKDGAYYYNAREHRLDLIKKGDLRSYCGRQAFVAKAPVNFIYVANMKKAGVNKPEDITPEILMTSYANTGFIAQNTYLASVSEGLVCVVRGSIDKTALEKALELSPLHKVILGHTIGYEK</sequence>
<dbReference type="eggNOG" id="COG0778">
    <property type="taxonomic scope" value="Bacteria"/>
</dbReference>
<dbReference type="AlphaFoldDB" id="A0A1I1XRI9"/>
<accession>A0A1I1XRI9</accession>
<proteinExistence type="predicted"/>
<evidence type="ECO:0000313" key="3">
    <source>
        <dbReference type="EMBL" id="SFE09228.1"/>
    </source>
</evidence>